<evidence type="ECO:0000313" key="5">
    <source>
        <dbReference type="Proteomes" id="UP000007437"/>
    </source>
</evidence>
<sequence>MQTRPCAGFFLSPRTRAHMTKIFDMPTLLSELSRDEGRRLKPYLDTAGKTTIGVGRNLTDVGISDVECSLLLENDVMRSITWLDRHLPWWRSLDAVRQRVIINMAFNMGRKLLTFANTLAAMQRGDYEAAANGMLASKWATQVGARAYRLATMMRTGKE</sequence>
<dbReference type="HOGENOM" id="CLU_115295_0_0_4"/>
<keyword evidence="1 3" id="KW-0929">Antimicrobial</keyword>
<dbReference type="GO" id="GO:0003796">
    <property type="term" value="F:lysozyme activity"/>
    <property type="evidence" value="ECO:0007669"/>
    <property type="project" value="UniProtKB-EC"/>
</dbReference>
<dbReference type="KEGG" id="brh:RBRH_01186"/>
<dbReference type="PANTHER" id="PTHR37406">
    <property type="entry name" value="T4-TYPE LYSOZYME 1-RELATED"/>
    <property type="match status" value="1"/>
</dbReference>
<evidence type="ECO:0000256" key="3">
    <source>
        <dbReference type="RuleBase" id="RU003788"/>
    </source>
</evidence>
<dbReference type="InterPro" id="IPR052619">
    <property type="entry name" value="Phage_lysozyme-like"/>
</dbReference>
<dbReference type="STRING" id="882378.RBRH_01186"/>
<dbReference type="InterPro" id="IPR023347">
    <property type="entry name" value="Lysozyme_dom_sf"/>
</dbReference>
<dbReference type="PANTHER" id="PTHR37406:SF1">
    <property type="entry name" value="T4-TYPE LYSOZYME 1-RELATED"/>
    <property type="match status" value="1"/>
</dbReference>
<dbReference type="InterPro" id="IPR002196">
    <property type="entry name" value="Glyco_hydro_24"/>
</dbReference>
<reference evidence="4 5" key="1">
    <citation type="journal article" date="2011" name="J. Bacteriol.">
        <title>Complete genome sequence of Burkholderia rhizoxinica, an endosymbiont of Rhizopus microsporus.</title>
        <authorList>
            <person name="Lackner G."/>
            <person name="Moebius N."/>
            <person name="Partida-Martinez L."/>
            <person name="Hertweck C."/>
        </authorList>
    </citation>
    <scope>NUCLEOTIDE SEQUENCE [LARGE SCALE GENOMIC DNA]</scope>
    <source>
        <strain evidence="5">DSM 19002 / CIP 109453 / HKI 454</strain>
    </source>
</reference>
<accession>E5APE6</accession>
<dbReference type="CAZy" id="GH24">
    <property type="family name" value="Glycoside Hydrolase Family 24"/>
</dbReference>
<comment type="catalytic activity">
    <reaction evidence="3">
        <text>Hydrolysis of (1-&gt;4)-beta-linkages between N-acetylmuramic acid and N-acetyl-D-glucosamine residues in a peptidoglycan and between N-acetyl-D-glucosamine residues in chitodextrins.</text>
        <dbReference type="EC" id="3.2.1.17"/>
    </reaction>
</comment>
<dbReference type="GO" id="GO:0031640">
    <property type="term" value="P:killing of cells of another organism"/>
    <property type="evidence" value="ECO:0007669"/>
    <property type="project" value="UniProtKB-KW"/>
</dbReference>
<dbReference type="Pfam" id="PF00959">
    <property type="entry name" value="Phage_lysozyme"/>
    <property type="match status" value="1"/>
</dbReference>
<organism evidence="4 5">
    <name type="scientific">Mycetohabitans rhizoxinica (strain DSM 19002 / CIP 109453 / HKI 454)</name>
    <name type="common">Paraburkholderia rhizoxinica</name>
    <dbReference type="NCBI Taxonomy" id="882378"/>
    <lineage>
        <taxon>Bacteria</taxon>
        <taxon>Pseudomonadati</taxon>
        <taxon>Pseudomonadota</taxon>
        <taxon>Betaproteobacteria</taxon>
        <taxon>Burkholderiales</taxon>
        <taxon>Burkholderiaceae</taxon>
        <taxon>Mycetohabitans</taxon>
    </lineage>
</organism>
<gene>
    <name evidence="4" type="ordered locus">RBRH_01186</name>
</gene>
<keyword evidence="3 4" id="KW-0326">Glycosidase</keyword>
<dbReference type="EMBL" id="FR687359">
    <property type="protein sequence ID" value="CBW74478.1"/>
    <property type="molecule type" value="Genomic_DNA"/>
</dbReference>
<dbReference type="GO" id="GO:0042742">
    <property type="term" value="P:defense response to bacterium"/>
    <property type="evidence" value="ECO:0007669"/>
    <property type="project" value="UniProtKB-KW"/>
</dbReference>
<name>E5APE6_MYCRK</name>
<evidence type="ECO:0000256" key="2">
    <source>
        <dbReference type="ARBA" id="ARBA00022638"/>
    </source>
</evidence>
<keyword evidence="3 4" id="KW-0378">Hydrolase</keyword>
<evidence type="ECO:0000256" key="1">
    <source>
        <dbReference type="ARBA" id="ARBA00022529"/>
    </source>
</evidence>
<dbReference type="SUPFAM" id="SSF53955">
    <property type="entry name" value="Lysozyme-like"/>
    <property type="match status" value="1"/>
</dbReference>
<dbReference type="EC" id="3.2.1.17" evidence="3"/>
<dbReference type="InterPro" id="IPR023346">
    <property type="entry name" value="Lysozyme-like_dom_sf"/>
</dbReference>
<protein>
    <recommendedName>
        <fullName evidence="3">Lysozyme</fullName>
        <ecNumber evidence="3">3.2.1.17</ecNumber>
    </recommendedName>
</protein>
<evidence type="ECO:0000313" key="4">
    <source>
        <dbReference type="EMBL" id="CBW74478.1"/>
    </source>
</evidence>
<keyword evidence="2 3" id="KW-0081">Bacteriolytic enzyme</keyword>
<dbReference type="eggNOG" id="COG3772">
    <property type="taxonomic scope" value="Bacteria"/>
</dbReference>
<dbReference type="GO" id="GO:0009253">
    <property type="term" value="P:peptidoglycan catabolic process"/>
    <property type="evidence" value="ECO:0007669"/>
    <property type="project" value="InterPro"/>
</dbReference>
<dbReference type="Gene3D" id="1.10.530.40">
    <property type="match status" value="1"/>
</dbReference>
<dbReference type="GO" id="GO:0016998">
    <property type="term" value="P:cell wall macromolecule catabolic process"/>
    <property type="evidence" value="ECO:0007669"/>
    <property type="project" value="InterPro"/>
</dbReference>
<dbReference type="Proteomes" id="UP000007437">
    <property type="component" value="Chromosome"/>
</dbReference>
<proteinExistence type="inferred from homology"/>
<dbReference type="AlphaFoldDB" id="E5APE6"/>
<comment type="similarity">
    <text evidence="3">Belongs to the glycosyl hydrolase 24 family.</text>
</comment>